<dbReference type="EMBL" id="JOKH01000008">
    <property type="protein sequence ID" value="KEQ14058.1"/>
    <property type="molecule type" value="Genomic_DNA"/>
</dbReference>
<dbReference type="eggNOG" id="ENOG502ZBUX">
    <property type="taxonomic scope" value="Bacteria"/>
</dbReference>
<evidence type="ECO:0000313" key="2">
    <source>
        <dbReference type="Proteomes" id="UP000028073"/>
    </source>
</evidence>
<accession>A0A081N6I5</accession>
<dbReference type="RefSeq" id="WP_034841870.1">
    <property type="nucleotide sequence ID" value="NZ_JOKH01000008.1"/>
</dbReference>
<evidence type="ECO:0000313" key="1">
    <source>
        <dbReference type="EMBL" id="KEQ14058.1"/>
    </source>
</evidence>
<name>A0A081N6I5_9GAMM</name>
<dbReference type="Proteomes" id="UP000028073">
    <property type="component" value="Unassembled WGS sequence"/>
</dbReference>
<proteinExistence type="predicted"/>
<reference evidence="1 2" key="1">
    <citation type="submission" date="2014-06" db="EMBL/GenBank/DDBJ databases">
        <title>Whole Genome Sequences of Three Symbiotic Endozoicomonas Bacteria.</title>
        <authorList>
            <person name="Neave M.J."/>
            <person name="Apprill A."/>
            <person name="Voolstra C.R."/>
        </authorList>
    </citation>
    <scope>NUCLEOTIDE SEQUENCE [LARGE SCALE GENOMIC DNA]</scope>
    <source>
        <strain evidence="1 2">DSM 25634</strain>
    </source>
</reference>
<sequence length="385" mass="43027">MTSISQLNRTWQLIIRKDGSSNVSRNVYVIKQHYSLWENLKQTHTGNYYKTIIVRTAYQLCSMAGARNGESKSLDLEGGSLHYTIDAKGDVGIYLLEINDSISPSGNQNTGVYRVEYDQEDKKWKTNNEYRQHLELDHGWNNIHYAAVSGQFETKEDAGEMLIEHIRNAYKLVERDINQLNNHFSLFWQKDQHSSDKHASILLALLQQAMARDARVNWLVHGEGAGTFVSAMKKLEANPQYQRMMAHEESQQYQNVYFSNPRGKGTRKKQLEALCEKVGFNLVEINQNPYDLKNRDNQLAVFKEAQLIAAKGILSGGLVAGLVSQTSLEKSVGTALGTGDPSTAVAFAAAGVVIANDVRSKLGGYGRNLWKGMGSTFGSGNQSWA</sequence>
<dbReference type="OrthoDB" id="6189942at2"/>
<keyword evidence="2" id="KW-1185">Reference proteome</keyword>
<organism evidence="1 2">
    <name type="scientific">Endozoicomonas numazuensis</name>
    <dbReference type="NCBI Taxonomy" id="1137799"/>
    <lineage>
        <taxon>Bacteria</taxon>
        <taxon>Pseudomonadati</taxon>
        <taxon>Pseudomonadota</taxon>
        <taxon>Gammaproteobacteria</taxon>
        <taxon>Oceanospirillales</taxon>
        <taxon>Endozoicomonadaceae</taxon>
        <taxon>Endozoicomonas</taxon>
    </lineage>
</organism>
<protein>
    <submittedName>
        <fullName evidence="1">Uncharacterized protein</fullName>
    </submittedName>
</protein>
<gene>
    <name evidence="1" type="ORF">GZ78_25830</name>
</gene>
<comment type="caution">
    <text evidence="1">The sequence shown here is derived from an EMBL/GenBank/DDBJ whole genome shotgun (WGS) entry which is preliminary data.</text>
</comment>
<dbReference type="AlphaFoldDB" id="A0A081N6I5"/>